<keyword evidence="1" id="KW-0813">Transport</keyword>
<dbReference type="FunFam" id="1.10.3520.10:FF:000001">
    <property type="entry name" value="Pleckstrin domain-containing family A member 8"/>
    <property type="match status" value="1"/>
</dbReference>
<dbReference type="Proteomes" id="UP000774326">
    <property type="component" value="Unassembled WGS sequence"/>
</dbReference>
<dbReference type="Gene3D" id="1.10.3520.10">
    <property type="entry name" value="Glycolipid transfer protein"/>
    <property type="match status" value="1"/>
</dbReference>
<evidence type="ECO:0000313" key="3">
    <source>
        <dbReference type="EMBL" id="KAH3682397.1"/>
    </source>
</evidence>
<reference evidence="3" key="2">
    <citation type="submission" date="2021-01" db="EMBL/GenBank/DDBJ databases">
        <authorList>
            <person name="Schikora-Tamarit M.A."/>
        </authorList>
    </citation>
    <scope>NUCLEOTIDE SEQUENCE</scope>
    <source>
        <strain evidence="3">CBS2887</strain>
    </source>
</reference>
<accession>A0A9P8Q1B6</accession>
<dbReference type="SUPFAM" id="SSF110004">
    <property type="entry name" value="Glycolipid transfer protein, GLTP"/>
    <property type="match status" value="1"/>
</dbReference>
<dbReference type="Pfam" id="PF08718">
    <property type="entry name" value="GLTP"/>
    <property type="match status" value="1"/>
</dbReference>
<dbReference type="PANTHER" id="PTHR10219">
    <property type="entry name" value="GLYCOLIPID TRANSFER PROTEIN-RELATED"/>
    <property type="match status" value="1"/>
</dbReference>
<dbReference type="PANTHER" id="PTHR10219:SF25">
    <property type="entry name" value="PLECKSTRIN HOMOLOGY DOMAIN-CONTAINING FAMILY A MEMBER 8"/>
    <property type="match status" value="1"/>
</dbReference>
<evidence type="ECO:0000313" key="4">
    <source>
        <dbReference type="Proteomes" id="UP000774326"/>
    </source>
</evidence>
<feature type="domain" description="Glycolipid transfer protein" evidence="2">
    <location>
        <begin position="22"/>
        <end position="160"/>
    </location>
</feature>
<dbReference type="EMBL" id="JAEUBG010003720">
    <property type="protein sequence ID" value="KAH3682397.1"/>
    <property type="molecule type" value="Genomic_DNA"/>
</dbReference>
<dbReference type="AlphaFoldDB" id="A0A9P8Q1B6"/>
<sequence>MSTFFDEQKRSFIDVPITDGKIATSEFLEATEALIKLFDLLGSSAFTVVQNDLRGNVDKIRARLLSKPVESSTLQDLVINEKAEKQTKATQGLLWLSRGLQFTAQSLRETIDNPDRELAKTFNDGYGKTLTKYHSMLVRPIFKLAMKSCPYRKDFFAKLGADQDKVNAQLKEWVEALEKIVQIIFDFYESGNYATEPAAALEEEEALVVEAVAVAVAVSEEEEEAALVAADKAMEVEVDLPLQT</sequence>
<dbReference type="InterPro" id="IPR014830">
    <property type="entry name" value="Glycolipid_transfer_prot_dom"/>
</dbReference>
<reference evidence="3" key="1">
    <citation type="journal article" date="2021" name="Open Biol.">
        <title>Shared evolutionary footprints suggest mitochondrial oxidative damage underlies multiple complex I losses in fungi.</title>
        <authorList>
            <person name="Schikora-Tamarit M.A."/>
            <person name="Marcet-Houben M."/>
            <person name="Nosek J."/>
            <person name="Gabaldon T."/>
        </authorList>
    </citation>
    <scope>NUCLEOTIDE SEQUENCE</scope>
    <source>
        <strain evidence="3">CBS2887</strain>
    </source>
</reference>
<dbReference type="GO" id="GO:0005829">
    <property type="term" value="C:cytosol"/>
    <property type="evidence" value="ECO:0007669"/>
    <property type="project" value="TreeGrafter"/>
</dbReference>
<organism evidence="3 4">
    <name type="scientific">Wickerhamomyces pijperi</name>
    <name type="common">Yeast</name>
    <name type="synonym">Pichia pijperi</name>
    <dbReference type="NCBI Taxonomy" id="599730"/>
    <lineage>
        <taxon>Eukaryota</taxon>
        <taxon>Fungi</taxon>
        <taxon>Dikarya</taxon>
        <taxon>Ascomycota</taxon>
        <taxon>Saccharomycotina</taxon>
        <taxon>Saccharomycetes</taxon>
        <taxon>Phaffomycetales</taxon>
        <taxon>Wickerhamomycetaceae</taxon>
        <taxon>Wickerhamomyces</taxon>
    </lineage>
</organism>
<protein>
    <recommendedName>
        <fullName evidence="2">Glycolipid transfer protein domain-containing protein</fullName>
    </recommendedName>
</protein>
<name>A0A9P8Q1B6_WICPI</name>
<comment type="caution">
    <text evidence="3">The sequence shown here is derived from an EMBL/GenBank/DDBJ whole genome shotgun (WGS) entry which is preliminary data.</text>
</comment>
<dbReference type="GO" id="GO:1902387">
    <property type="term" value="F:ceramide 1-phosphate binding"/>
    <property type="evidence" value="ECO:0007669"/>
    <property type="project" value="TreeGrafter"/>
</dbReference>
<gene>
    <name evidence="3" type="ORF">WICPIJ_006635</name>
</gene>
<proteinExistence type="predicted"/>
<keyword evidence="4" id="KW-1185">Reference proteome</keyword>
<dbReference type="GO" id="GO:1902388">
    <property type="term" value="F:ceramide 1-phosphate transfer activity"/>
    <property type="evidence" value="ECO:0007669"/>
    <property type="project" value="TreeGrafter"/>
</dbReference>
<dbReference type="GO" id="GO:0016020">
    <property type="term" value="C:membrane"/>
    <property type="evidence" value="ECO:0007669"/>
    <property type="project" value="TreeGrafter"/>
</dbReference>
<dbReference type="InterPro" id="IPR036497">
    <property type="entry name" value="GLTP_sf"/>
</dbReference>
<evidence type="ECO:0000256" key="1">
    <source>
        <dbReference type="ARBA" id="ARBA00022448"/>
    </source>
</evidence>
<evidence type="ECO:0000259" key="2">
    <source>
        <dbReference type="Pfam" id="PF08718"/>
    </source>
</evidence>
<dbReference type="OrthoDB" id="205255at2759"/>